<evidence type="ECO:0000313" key="2">
    <source>
        <dbReference type="Proteomes" id="UP001162972"/>
    </source>
</evidence>
<dbReference type="Proteomes" id="UP001162972">
    <property type="component" value="Chromosome 1"/>
</dbReference>
<comment type="caution">
    <text evidence="1">The sequence shown here is derived from an EMBL/GenBank/DDBJ whole genome shotgun (WGS) entry which is preliminary data.</text>
</comment>
<reference evidence="1 2" key="1">
    <citation type="journal article" date="2023" name="Int. J. Mol. Sci.">
        <title>De Novo Assembly and Annotation of 11 Diverse Shrub Willow (Salix) Genomes Reveals Novel Gene Organization in Sex-Linked Regions.</title>
        <authorList>
            <person name="Hyden B."/>
            <person name="Feng K."/>
            <person name="Yates T.B."/>
            <person name="Jawdy S."/>
            <person name="Cereghino C."/>
            <person name="Smart L.B."/>
            <person name="Muchero W."/>
        </authorList>
    </citation>
    <scope>NUCLEOTIDE SEQUENCE [LARGE SCALE GENOMIC DNA]</scope>
    <source>
        <tissue evidence="1">Shoot tip</tissue>
    </source>
</reference>
<organism evidence="1 2">
    <name type="scientific">Salix udensis</name>
    <dbReference type="NCBI Taxonomy" id="889485"/>
    <lineage>
        <taxon>Eukaryota</taxon>
        <taxon>Viridiplantae</taxon>
        <taxon>Streptophyta</taxon>
        <taxon>Embryophyta</taxon>
        <taxon>Tracheophyta</taxon>
        <taxon>Spermatophyta</taxon>
        <taxon>Magnoliopsida</taxon>
        <taxon>eudicotyledons</taxon>
        <taxon>Gunneridae</taxon>
        <taxon>Pentapetalae</taxon>
        <taxon>rosids</taxon>
        <taxon>fabids</taxon>
        <taxon>Malpighiales</taxon>
        <taxon>Salicaceae</taxon>
        <taxon>Saliceae</taxon>
        <taxon>Salix</taxon>
    </lineage>
</organism>
<gene>
    <name evidence="1" type="ORF">OIU84_023279</name>
</gene>
<evidence type="ECO:0000313" key="1">
    <source>
        <dbReference type="EMBL" id="KAJ6427840.1"/>
    </source>
</evidence>
<dbReference type="EMBL" id="JAPFFJ010000005">
    <property type="protein sequence ID" value="KAJ6427840.1"/>
    <property type="molecule type" value="Genomic_DNA"/>
</dbReference>
<accession>A0AAD6PG49</accession>
<keyword evidence="2" id="KW-1185">Reference proteome</keyword>
<protein>
    <submittedName>
        <fullName evidence="1">Uncharacterized protein</fullName>
    </submittedName>
</protein>
<dbReference type="AlphaFoldDB" id="A0AAD6PG49"/>
<proteinExistence type="predicted"/>
<name>A0AAD6PG49_9ROSI</name>
<sequence>MSATAHNKKRRSFVNSDVIFNGGESLKQEYVQLVIGFVGFRDCFVARKYRQHMTTDLIWSPALFCGCIYAYEKGPIVKQ</sequence>